<organism evidence="4 5">
    <name type="scientific">Batillaria attramentaria</name>
    <dbReference type="NCBI Taxonomy" id="370345"/>
    <lineage>
        <taxon>Eukaryota</taxon>
        <taxon>Metazoa</taxon>
        <taxon>Spiralia</taxon>
        <taxon>Lophotrochozoa</taxon>
        <taxon>Mollusca</taxon>
        <taxon>Gastropoda</taxon>
        <taxon>Caenogastropoda</taxon>
        <taxon>Sorbeoconcha</taxon>
        <taxon>Cerithioidea</taxon>
        <taxon>Batillariidae</taxon>
        <taxon>Batillaria</taxon>
    </lineage>
</organism>
<feature type="compositionally biased region" description="Low complexity" evidence="2">
    <location>
        <begin position="130"/>
        <end position="146"/>
    </location>
</feature>
<keyword evidence="5" id="KW-1185">Reference proteome</keyword>
<keyword evidence="1" id="KW-1015">Disulfide bond</keyword>
<feature type="compositionally biased region" description="Polar residues" evidence="2">
    <location>
        <begin position="147"/>
        <end position="162"/>
    </location>
</feature>
<evidence type="ECO:0000256" key="2">
    <source>
        <dbReference type="SAM" id="MobiDB-lite"/>
    </source>
</evidence>
<feature type="compositionally biased region" description="Basic and acidic residues" evidence="2">
    <location>
        <begin position="73"/>
        <end position="82"/>
    </location>
</feature>
<dbReference type="PROSITE" id="PS50240">
    <property type="entry name" value="TRYPSIN_DOM"/>
    <property type="match status" value="1"/>
</dbReference>
<dbReference type="SUPFAM" id="SSF50494">
    <property type="entry name" value="Trypsin-like serine proteases"/>
    <property type="match status" value="1"/>
</dbReference>
<evidence type="ECO:0000313" key="5">
    <source>
        <dbReference type="Proteomes" id="UP001519460"/>
    </source>
</evidence>
<dbReference type="Proteomes" id="UP001519460">
    <property type="component" value="Unassembled WGS sequence"/>
</dbReference>
<dbReference type="InterPro" id="IPR001254">
    <property type="entry name" value="Trypsin_dom"/>
</dbReference>
<name>A0ABD0K4Z9_9CAEN</name>
<feature type="compositionally biased region" description="Polar residues" evidence="2">
    <location>
        <begin position="113"/>
        <end position="129"/>
    </location>
</feature>
<evidence type="ECO:0000259" key="3">
    <source>
        <dbReference type="PROSITE" id="PS50240"/>
    </source>
</evidence>
<proteinExistence type="predicted"/>
<dbReference type="FunFam" id="2.40.10.10:FF:000068">
    <property type="entry name" value="transmembrane protease serine 2"/>
    <property type="match status" value="1"/>
</dbReference>
<feature type="compositionally biased region" description="Low complexity" evidence="2">
    <location>
        <begin position="99"/>
        <end position="112"/>
    </location>
</feature>
<dbReference type="PANTHER" id="PTHR24252:SF7">
    <property type="entry name" value="HYALIN"/>
    <property type="match status" value="1"/>
</dbReference>
<dbReference type="CDD" id="cd00190">
    <property type="entry name" value="Tryp_SPc"/>
    <property type="match status" value="1"/>
</dbReference>
<evidence type="ECO:0000313" key="4">
    <source>
        <dbReference type="EMBL" id="KAK7482048.1"/>
    </source>
</evidence>
<comment type="caution">
    <text evidence="4">The sequence shown here is derived from an EMBL/GenBank/DDBJ whole genome shotgun (WGS) entry which is preliminary data.</text>
</comment>
<dbReference type="PROSITE" id="PS00134">
    <property type="entry name" value="TRYPSIN_HIS"/>
    <property type="match status" value="1"/>
</dbReference>
<dbReference type="InterPro" id="IPR018114">
    <property type="entry name" value="TRYPSIN_HIS"/>
</dbReference>
<sequence>MDADGELKRSTCVKIDKHAPRGVSVDILNETECVDVTAVQDPDLLTSLFAGQQYSRPSQKVDTHAGIPPVRLRSTDKTHSESEIGTSTLSSAIETTHVSSENTQNSTTTTSSAPTKYFQTSSDPHTTQKSTLTSEEGESTTSAVSSQKTTQMSGDVETSSSVLPDDDGLQVNSTNSINIRPSSGHPKTTSDYTTQESTQAWTQAETTNHASPSPQRDTDSSGTTVSNPSLKPSAATRITSLPRRTSTPVTEDWVSCGVAPRVRRKRVVKGQDVTKGEVPWMAMVLTHGTFQCGGSVLDSTHILTAAHCVTSEIYSFWSTMSPYDMKVIVGKHSKEVTDSWLADPAEQRISVAKVIPHPRYDRDSLEGDLAILVLRTKLVLTDWVRPICLPGPHDILPSEASVAGWGSVEPRFSSSYDLVPPKVLQKTRLSVYGSQLCRTKFANTRANGLTPITDGMICSLDPNPPSSSALYQVTHSSNDCK</sequence>
<feature type="domain" description="Peptidase S1" evidence="3">
    <location>
        <begin position="267"/>
        <end position="481"/>
    </location>
</feature>
<dbReference type="InterPro" id="IPR009003">
    <property type="entry name" value="Peptidase_S1_PA"/>
</dbReference>
<dbReference type="PANTHER" id="PTHR24252">
    <property type="entry name" value="ACROSIN-RELATED"/>
    <property type="match status" value="1"/>
</dbReference>
<feature type="compositionally biased region" description="Polar residues" evidence="2">
    <location>
        <begin position="83"/>
        <end position="98"/>
    </location>
</feature>
<feature type="region of interest" description="Disordered" evidence="2">
    <location>
        <begin position="54"/>
        <end position="250"/>
    </location>
</feature>
<gene>
    <name evidence="4" type="ORF">BaRGS_00026740</name>
</gene>
<feature type="non-terminal residue" evidence="4">
    <location>
        <position position="481"/>
    </location>
</feature>
<reference evidence="4 5" key="1">
    <citation type="journal article" date="2023" name="Sci. Data">
        <title>Genome assembly of the Korean intertidal mud-creeper Batillaria attramentaria.</title>
        <authorList>
            <person name="Patra A.K."/>
            <person name="Ho P.T."/>
            <person name="Jun S."/>
            <person name="Lee S.J."/>
            <person name="Kim Y."/>
            <person name="Won Y.J."/>
        </authorList>
    </citation>
    <scope>NUCLEOTIDE SEQUENCE [LARGE SCALE GENOMIC DNA]</scope>
    <source>
        <strain evidence="4">Wonlab-2016</strain>
    </source>
</reference>
<feature type="compositionally biased region" description="Polar residues" evidence="2">
    <location>
        <begin position="170"/>
        <end position="249"/>
    </location>
</feature>
<accession>A0ABD0K4Z9</accession>
<dbReference type="Gene3D" id="2.40.10.10">
    <property type="entry name" value="Trypsin-like serine proteases"/>
    <property type="match status" value="1"/>
</dbReference>
<dbReference type="SMART" id="SM00020">
    <property type="entry name" value="Tryp_SPc"/>
    <property type="match status" value="1"/>
</dbReference>
<dbReference type="EMBL" id="JACVVK020000252">
    <property type="protein sequence ID" value="KAK7482048.1"/>
    <property type="molecule type" value="Genomic_DNA"/>
</dbReference>
<dbReference type="Pfam" id="PF00089">
    <property type="entry name" value="Trypsin"/>
    <property type="match status" value="1"/>
</dbReference>
<dbReference type="AlphaFoldDB" id="A0ABD0K4Z9"/>
<dbReference type="InterPro" id="IPR043504">
    <property type="entry name" value="Peptidase_S1_PA_chymotrypsin"/>
</dbReference>
<protein>
    <recommendedName>
        <fullName evidence="3">Peptidase S1 domain-containing protein</fullName>
    </recommendedName>
</protein>
<evidence type="ECO:0000256" key="1">
    <source>
        <dbReference type="ARBA" id="ARBA00023157"/>
    </source>
</evidence>